<protein>
    <recommendedName>
        <fullName evidence="1">Glycosyl transferase family 1 domain-containing protein</fullName>
    </recommendedName>
</protein>
<reference evidence="2" key="1">
    <citation type="submission" date="2018-05" db="EMBL/GenBank/DDBJ databases">
        <authorList>
            <person name="Lanie J.A."/>
            <person name="Ng W.-L."/>
            <person name="Kazmierczak K.M."/>
            <person name="Andrzejewski T.M."/>
            <person name="Davidsen T.M."/>
            <person name="Wayne K.J."/>
            <person name="Tettelin H."/>
            <person name="Glass J.I."/>
            <person name="Rusch D."/>
            <person name="Podicherti R."/>
            <person name="Tsui H.-C.T."/>
            <person name="Winkler M.E."/>
        </authorList>
    </citation>
    <scope>NUCLEOTIDE SEQUENCE</scope>
</reference>
<dbReference type="InterPro" id="IPR001296">
    <property type="entry name" value="Glyco_trans_1"/>
</dbReference>
<dbReference type="AlphaFoldDB" id="A0A383E124"/>
<dbReference type="GO" id="GO:0016757">
    <property type="term" value="F:glycosyltransferase activity"/>
    <property type="evidence" value="ECO:0007669"/>
    <property type="project" value="InterPro"/>
</dbReference>
<feature type="domain" description="Glycosyl transferase family 1" evidence="1">
    <location>
        <begin position="101"/>
        <end position="215"/>
    </location>
</feature>
<name>A0A383E124_9ZZZZ</name>
<gene>
    <name evidence="2" type="ORF">METZ01_LOCUS503128</name>
</gene>
<dbReference type="PANTHER" id="PTHR45947:SF3">
    <property type="entry name" value="SULFOQUINOVOSYL TRANSFERASE SQD2"/>
    <property type="match status" value="1"/>
</dbReference>
<dbReference type="Pfam" id="PF00534">
    <property type="entry name" value="Glycos_transf_1"/>
    <property type="match status" value="1"/>
</dbReference>
<dbReference type="SUPFAM" id="SSF53756">
    <property type="entry name" value="UDP-Glycosyltransferase/glycogen phosphorylase"/>
    <property type="match status" value="1"/>
</dbReference>
<evidence type="ECO:0000259" key="1">
    <source>
        <dbReference type="Pfam" id="PF00534"/>
    </source>
</evidence>
<evidence type="ECO:0000313" key="2">
    <source>
        <dbReference type="EMBL" id="SVE50274.1"/>
    </source>
</evidence>
<dbReference type="PANTHER" id="PTHR45947">
    <property type="entry name" value="SULFOQUINOVOSYL TRANSFERASE SQD2"/>
    <property type="match status" value="1"/>
</dbReference>
<proteinExistence type="predicted"/>
<accession>A0A383E124</accession>
<feature type="non-terminal residue" evidence="2">
    <location>
        <position position="216"/>
    </location>
</feature>
<sequence>MITNSHKIDIIHAQGLNAGAIGVVLKAIFKKRLIVSLHAVYKQIGKSKLTSRATRLIFNNAEIVLGMSKAVINQFAQLETGKSNLEKYRYWIDVNKFKPMDQEEARNKIGVKNCFTVLFVGRLIQIKGVKLLIDIARELEYIQFIFIGAGPMKNTLQKFSKELPNVYFLGQAENSKMAVYYNSADIFCIPSLYEEGLGGVAMESIACCTPVVGSNQ</sequence>
<organism evidence="2">
    <name type="scientific">marine metagenome</name>
    <dbReference type="NCBI Taxonomy" id="408172"/>
    <lineage>
        <taxon>unclassified sequences</taxon>
        <taxon>metagenomes</taxon>
        <taxon>ecological metagenomes</taxon>
    </lineage>
</organism>
<dbReference type="InterPro" id="IPR050194">
    <property type="entry name" value="Glycosyltransferase_grp1"/>
</dbReference>
<dbReference type="Gene3D" id="3.40.50.2000">
    <property type="entry name" value="Glycogen Phosphorylase B"/>
    <property type="match status" value="2"/>
</dbReference>
<dbReference type="EMBL" id="UINC01221796">
    <property type="protein sequence ID" value="SVE50274.1"/>
    <property type="molecule type" value="Genomic_DNA"/>
</dbReference>